<organism evidence="1 2">
    <name type="scientific">Bacillus phage G</name>
    <dbReference type="NCBI Taxonomy" id="2884420"/>
    <lineage>
        <taxon>Viruses</taxon>
        <taxon>Duplodnaviria</taxon>
        <taxon>Heunggongvirae</taxon>
        <taxon>Uroviricota</taxon>
        <taxon>Caudoviricetes</taxon>
        <taxon>Donellivirus</taxon>
        <taxon>Donellivirus gee</taxon>
    </lineage>
</organism>
<sequence>MEKEIISNNKKYFVTTAFDKEKKRVVIKAYGPKPSQYEDSPVIHRSFVKNNFFLNMIGLNSEKRIIFKIRRAIRIIEKHSYKREKLLQALKEAESIFSLDEKMNL</sequence>
<gene>
    <name evidence="1" type="primary">288</name>
    <name evidence="1" type="ORF">G_288</name>
</gene>
<accession>G3MA29</accession>
<proteinExistence type="predicted"/>
<protein>
    <submittedName>
        <fullName evidence="1">Gp288</fullName>
    </submittedName>
</protein>
<reference evidence="1 2" key="1">
    <citation type="submission" date="2011-09" db="EMBL/GenBank/DDBJ databases">
        <authorList>
            <person name="Pope W.H."/>
            <person name="Pedulla M.L."/>
            <person name="Ford M.E."/>
            <person name="Peebles C.L."/>
            <person name="Hatfull G.H."/>
            <person name="Hendrix R.W."/>
        </authorList>
    </citation>
    <scope>NUCLEOTIDE SEQUENCE [LARGE SCALE GENOMIC DNA]</scope>
    <source>
        <strain evidence="1">G</strain>
    </source>
</reference>
<dbReference type="GeneID" id="18563503"/>
<dbReference type="Proteomes" id="UP000009273">
    <property type="component" value="Segment"/>
</dbReference>
<name>G3MA29_9CAUD</name>
<evidence type="ECO:0000313" key="1">
    <source>
        <dbReference type="EMBL" id="AEO93547.1"/>
    </source>
</evidence>
<evidence type="ECO:0000313" key="2">
    <source>
        <dbReference type="Proteomes" id="UP000009273"/>
    </source>
</evidence>
<dbReference type="RefSeq" id="YP_009015591.1">
    <property type="nucleotide sequence ID" value="NC_023719.1"/>
</dbReference>
<dbReference type="KEGG" id="vg:18563503"/>
<dbReference type="EMBL" id="JN638751">
    <property type="protein sequence ID" value="AEO93547.1"/>
    <property type="molecule type" value="Genomic_DNA"/>
</dbReference>
<keyword evidence="2" id="KW-1185">Reference proteome</keyword>